<reference evidence="8" key="2">
    <citation type="submission" date="2020-05" db="UniProtKB">
        <authorList>
            <consortium name="EnsemblMetazoa"/>
        </authorList>
    </citation>
    <scope>IDENTIFICATION</scope>
    <source>
        <strain evidence="8">IAEA</strain>
    </source>
</reference>
<name>A0A1B0AEY1_GLOPL</name>
<dbReference type="GO" id="GO:0006189">
    <property type="term" value="P:'de novo' IMP biosynthetic process"/>
    <property type="evidence" value="ECO:0007669"/>
    <property type="project" value="UniProtKB-UniPathway"/>
</dbReference>
<dbReference type="AlphaFoldDB" id="A0A1B0AEY1"/>
<dbReference type="VEuPathDB" id="VectorBase:GPAI043553"/>
<dbReference type="Gene3D" id="3.30.470.20">
    <property type="entry name" value="ATP-grasp fold, B domain"/>
    <property type="match status" value="1"/>
</dbReference>
<protein>
    <recommendedName>
        <fullName evidence="2">phosphoribosylaminoimidazolesuccinocarboxamide synthase</fullName>
        <ecNumber evidence="2">6.3.2.6</ecNumber>
    </recommendedName>
</protein>
<evidence type="ECO:0000256" key="6">
    <source>
        <dbReference type="ARBA" id="ARBA00022840"/>
    </source>
</evidence>
<feature type="domain" description="SAICAR synthetase/ADE2 N-terminal" evidence="7">
    <location>
        <begin position="44"/>
        <end position="109"/>
    </location>
</feature>
<reference evidence="9" key="1">
    <citation type="submission" date="2014-03" db="EMBL/GenBank/DDBJ databases">
        <authorList>
            <person name="Aksoy S."/>
            <person name="Warren W."/>
            <person name="Wilson R.K."/>
        </authorList>
    </citation>
    <scope>NUCLEOTIDE SEQUENCE [LARGE SCALE GENOMIC DNA]</scope>
    <source>
        <strain evidence="9">IAEA</strain>
    </source>
</reference>
<proteinExistence type="predicted"/>
<dbReference type="PANTHER" id="PTHR43599">
    <property type="entry name" value="MULTIFUNCTIONAL PROTEIN ADE2"/>
    <property type="match status" value="1"/>
</dbReference>
<evidence type="ECO:0000256" key="4">
    <source>
        <dbReference type="ARBA" id="ARBA00022741"/>
    </source>
</evidence>
<evidence type="ECO:0000256" key="5">
    <source>
        <dbReference type="ARBA" id="ARBA00022755"/>
    </source>
</evidence>
<evidence type="ECO:0000313" key="8">
    <source>
        <dbReference type="EnsemblMetazoa" id="GPAI043553-PA"/>
    </source>
</evidence>
<dbReference type="UniPathway" id="UPA00074">
    <property type="reaction ID" value="UER00131"/>
</dbReference>
<dbReference type="EC" id="6.3.2.6" evidence="2"/>
<dbReference type="InterPro" id="IPR028923">
    <property type="entry name" value="SAICAR_synt/ADE2_N"/>
</dbReference>
<keyword evidence="4" id="KW-0547">Nucleotide-binding</keyword>
<evidence type="ECO:0000256" key="1">
    <source>
        <dbReference type="ARBA" id="ARBA00004672"/>
    </source>
</evidence>
<keyword evidence="9" id="KW-1185">Reference proteome</keyword>
<dbReference type="EnsemblMetazoa" id="GPAI043553-RA">
    <property type="protein sequence ID" value="GPAI043553-PA"/>
    <property type="gene ID" value="GPAI043553"/>
</dbReference>
<sequence length="154" mass="18049">MTSSLYLRYDRITAGEGVKVHDLQEKSEISNTTNTQVFQILNEAGQDEVNIMKKTTVLVFEILEKAWNTRNCALIDMKVEFGVDEEDAWRLWLAGDNRLMVDKQVYRRFGCGEKQLRFGLQTITRHYSKERSFDRNIDGKCFRFGSLRKNLQEL</sequence>
<dbReference type="GO" id="GO:0005524">
    <property type="term" value="F:ATP binding"/>
    <property type="evidence" value="ECO:0007669"/>
    <property type="project" value="UniProtKB-KW"/>
</dbReference>
<dbReference type="GO" id="GO:0004639">
    <property type="term" value="F:phosphoribosylaminoimidazolesuccinocarboxamide synthase activity"/>
    <property type="evidence" value="ECO:0007669"/>
    <property type="project" value="UniProtKB-EC"/>
</dbReference>
<keyword evidence="3" id="KW-0436">Ligase</keyword>
<evidence type="ECO:0000256" key="3">
    <source>
        <dbReference type="ARBA" id="ARBA00022598"/>
    </source>
</evidence>
<dbReference type="GO" id="GO:0005829">
    <property type="term" value="C:cytosol"/>
    <property type="evidence" value="ECO:0007669"/>
    <property type="project" value="TreeGrafter"/>
</dbReference>
<keyword evidence="6" id="KW-0067">ATP-binding</keyword>
<evidence type="ECO:0000256" key="2">
    <source>
        <dbReference type="ARBA" id="ARBA00012217"/>
    </source>
</evidence>
<evidence type="ECO:0000259" key="7">
    <source>
        <dbReference type="Pfam" id="PF01259"/>
    </source>
</evidence>
<keyword evidence="5" id="KW-0658">Purine biosynthesis</keyword>
<dbReference type="SUPFAM" id="SSF56104">
    <property type="entry name" value="SAICAR synthase-like"/>
    <property type="match status" value="1"/>
</dbReference>
<dbReference type="Proteomes" id="UP000092445">
    <property type="component" value="Unassembled WGS sequence"/>
</dbReference>
<dbReference type="Pfam" id="PF01259">
    <property type="entry name" value="SAICAR_synt"/>
    <property type="match status" value="1"/>
</dbReference>
<dbReference type="PANTHER" id="PTHR43599:SF3">
    <property type="entry name" value="SI:DKEY-6E2.2"/>
    <property type="match status" value="1"/>
</dbReference>
<evidence type="ECO:0000313" key="9">
    <source>
        <dbReference type="Proteomes" id="UP000092445"/>
    </source>
</evidence>
<dbReference type="InterPro" id="IPR050089">
    <property type="entry name" value="SAICAR_synthetase"/>
</dbReference>
<accession>A0A1B0AEY1</accession>
<comment type="pathway">
    <text evidence="1">Purine metabolism; IMP biosynthesis via de novo pathway; 5-amino-1-(5-phospho-D-ribosyl)imidazole-4-carboxamide from 5-amino-1-(5-phospho-D-ribosyl)imidazole-4-carboxylate: step 1/2.</text>
</comment>
<organism evidence="8 9">
    <name type="scientific">Glossina pallidipes</name>
    <name type="common">Tsetse fly</name>
    <dbReference type="NCBI Taxonomy" id="7398"/>
    <lineage>
        <taxon>Eukaryota</taxon>
        <taxon>Metazoa</taxon>
        <taxon>Ecdysozoa</taxon>
        <taxon>Arthropoda</taxon>
        <taxon>Hexapoda</taxon>
        <taxon>Insecta</taxon>
        <taxon>Pterygota</taxon>
        <taxon>Neoptera</taxon>
        <taxon>Endopterygota</taxon>
        <taxon>Diptera</taxon>
        <taxon>Brachycera</taxon>
        <taxon>Muscomorpha</taxon>
        <taxon>Hippoboscoidea</taxon>
        <taxon>Glossinidae</taxon>
        <taxon>Glossina</taxon>
    </lineage>
</organism>